<evidence type="ECO:0008006" key="4">
    <source>
        <dbReference type="Google" id="ProtNLM"/>
    </source>
</evidence>
<gene>
    <name evidence="2" type="ORF">N7456_003752</name>
</gene>
<dbReference type="OrthoDB" id="5382953at2759"/>
<feature type="compositionally biased region" description="Acidic residues" evidence="1">
    <location>
        <begin position="223"/>
        <end position="232"/>
    </location>
</feature>
<reference evidence="2" key="1">
    <citation type="submission" date="2022-11" db="EMBL/GenBank/DDBJ databases">
        <authorList>
            <person name="Petersen C."/>
        </authorList>
    </citation>
    <scope>NUCLEOTIDE SEQUENCE</scope>
    <source>
        <strain evidence="2">IBT 30069</strain>
    </source>
</reference>
<organism evidence="2 3">
    <name type="scientific">Penicillium angulare</name>
    <dbReference type="NCBI Taxonomy" id="116970"/>
    <lineage>
        <taxon>Eukaryota</taxon>
        <taxon>Fungi</taxon>
        <taxon>Dikarya</taxon>
        <taxon>Ascomycota</taxon>
        <taxon>Pezizomycotina</taxon>
        <taxon>Eurotiomycetes</taxon>
        <taxon>Eurotiomycetidae</taxon>
        <taxon>Eurotiales</taxon>
        <taxon>Aspergillaceae</taxon>
        <taxon>Penicillium</taxon>
    </lineage>
</organism>
<comment type="caution">
    <text evidence="2">The sequence shown here is derived from an EMBL/GenBank/DDBJ whole genome shotgun (WGS) entry which is preliminary data.</text>
</comment>
<protein>
    <recommendedName>
        <fullName evidence="4">DNA (cytosine-5)-methyltransferase 1 replication foci domain-containing protein</fullName>
    </recommendedName>
</protein>
<keyword evidence="3" id="KW-1185">Reference proteome</keyword>
<feature type="region of interest" description="Disordered" evidence="1">
    <location>
        <begin position="214"/>
        <end position="246"/>
    </location>
</feature>
<proteinExistence type="predicted"/>
<dbReference type="EMBL" id="JAPQKH010000003">
    <property type="protein sequence ID" value="KAJ5107077.1"/>
    <property type="molecule type" value="Genomic_DNA"/>
</dbReference>
<dbReference type="Proteomes" id="UP001149165">
    <property type="component" value="Unassembled WGS sequence"/>
</dbReference>
<reference evidence="2" key="2">
    <citation type="journal article" date="2023" name="IMA Fungus">
        <title>Comparative genomic study of the Penicillium genus elucidates a diverse pangenome and 15 lateral gene transfer events.</title>
        <authorList>
            <person name="Petersen C."/>
            <person name="Sorensen T."/>
            <person name="Nielsen M.R."/>
            <person name="Sondergaard T.E."/>
            <person name="Sorensen J.L."/>
            <person name="Fitzpatrick D.A."/>
            <person name="Frisvad J.C."/>
            <person name="Nielsen K.L."/>
        </authorList>
    </citation>
    <scope>NUCLEOTIDE SEQUENCE</scope>
    <source>
        <strain evidence="2">IBT 30069</strain>
    </source>
</reference>
<feature type="compositionally biased region" description="Basic and acidic residues" evidence="1">
    <location>
        <begin position="409"/>
        <end position="419"/>
    </location>
</feature>
<name>A0A9W9FWY1_9EURO</name>
<feature type="region of interest" description="Disordered" evidence="1">
    <location>
        <begin position="472"/>
        <end position="498"/>
    </location>
</feature>
<sequence length="627" mass="71073">MSSHEENVLPPIDPSISDENDWWEFGLSDVKVLRPGKMLYANLLEATDESPVQVIGELQLTPNQEHLALNPDALSKRIIIDDVTHYAYGQTEDRSVELWVAGKAGWYRISPAKSYLPHYNRMIQAVDMYYFLMDKHQNGKKHINPTFRSLCEQYVYHTHGDCETREQSAEVFGTHGPFLLRCMVEDDEDMEWNKTHVFVHLRRKFKDEYKEIMDRLSPQSDKSDEDEDEDESPVTTPRHDPASIAKSQTDAVYRLIQDLRVEGHLARRRLNLDLVCERLSERYSFSKENASKIVAARAQAVLEMLDEEETSAVRWSRYVIHRELSHAASQDEPLPPTLFTHLQAIEDSSDDEALTRTQKSVLRPKNASKSAKVMGKRNRNSTADKQATQDDDADDDDDDDPDAMSDVETPSKTRGHELIRTPLASAKPKTRTKSFLNKDSPAAALFNSILQDTPQPSSSLISSTLPIAKPDFGAIPPLPDLNNNIDPDPQPEPEPESETWACRMQGCPMVITSKGDERQKEIEHHAGEHDWDTQMRVELVEKEQRMHTAFPVSNLMKYLLSQHYQQMREAFPEIYTAKNGNGDTNGNVNGAATPEHHEPIENGNSVATPSPHSPEEPEDHAMNGHAT</sequence>
<accession>A0A9W9FWY1</accession>
<feature type="region of interest" description="Disordered" evidence="1">
    <location>
        <begin position="581"/>
        <end position="627"/>
    </location>
</feature>
<feature type="compositionally biased region" description="Low complexity" evidence="1">
    <location>
        <begin position="581"/>
        <end position="590"/>
    </location>
</feature>
<feature type="compositionally biased region" description="Basic and acidic residues" evidence="1">
    <location>
        <begin position="613"/>
        <end position="627"/>
    </location>
</feature>
<evidence type="ECO:0000313" key="2">
    <source>
        <dbReference type="EMBL" id="KAJ5107077.1"/>
    </source>
</evidence>
<feature type="compositionally biased region" description="Acidic residues" evidence="1">
    <location>
        <begin position="389"/>
        <end position="405"/>
    </location>
</feature>
<dbReference type="AlphaFoldDB" id="A0A9W9FWY1"/>
<evidence type="ECO:0000313" key="3">
    <source>
        <dbReference type="Proteomes" id="UP001149165"/>
    </source>
</evidence>
<evidence type="ECO:0000256" key="1">
    <source>
        <dbReference type="SAM" id="MobiDB-lite"/>
    </source>
</evidence>
<feature type="region of interest" description="Disordered" evidence="1">
    <location>
        <begin position="349"/>
        <end position="436"/>
    </location>
</feature>